<evidence type="ECO:0000256" key="2">
    <source>
        <dbReference type="ARBA" id="ARBA00008711"/>
    </source>
</evidence>
<keyword evidence="5 9" id="KW-0808">Transferase</keyword>
<dbReference type="Gene3D" id="1.10.10.10">
    <property type="entry name" value="Winged helix-like DNA-binding domain superfamily/Winged helix DNA-binding domain"/>
    <property type="match status" value="1"/>
</dbReference>
<dbReference type="EC" id="2.1.1.63" evidence="9"/>
<evidence type="ECO:0000313" key="12">
    <source>
        <dbReference type="EMBL" id="TCV89915.1"/>
    </source>
</evidence>
<comment type="catalytic activity">
    <reaction evidence="1 9">
        <text>a 4-O-methyl-thymidine in DNA + L-cysteinyl-[protein] = a thymidine in DNA + S-methyl-L-cysteinyl-[protein]</text>
        <dbReference type="Rhea" id="RHEA:53428"/>
        <dbReference type="Rhea" id="RHEA-COMP:10131"/>
        <dbReference type="Rhea" id="RHEA-COMP:10132"/>
        <dbReference type="Rhea" id="RHEA-COMP:13555"/>
        <dbReference type="Rhea" id="RHEA-COMP:13556"/>
        <dbReference type="ChEBI" id="CHEBI:29950"/>
        <dbReference type="ChEBI" id="CHEBI:82612"/>
        <dbReference type="ChEBI" id="CHEBI:137386"/>
        <dbReference type="ChEBI" id="CHEBI:137387"/>
        <dbReference type="EC" id="2.1.1.63"/>
    </reaction>
</comment>
<dbReference type="InterPro" id="IPR014048">
    <property type="entry name" value="MethylDNA_cys_MeTrfase_DNA-bd"/>
</dbReference>
<dbReference type="PANTHER" id="PTHR10815:SF5">
    <property type="entry name" value="METHYLATED-DNA--PROTEIN-CYSTEINE METHYLTRANSFERASE"/>
    <property type="match status" value="1"/>
</dbReference>
<dbReference type="FunFam" id="1.10.10.10:FF:000214">
    <property type="entry name" value="Methylated-DNA--protein-cysteine methyltransferase"/>
    <property type="match status" value="1"/>
</dbReference>
<dbReference type="Pfam" id="PF02870">
    <property type="entry name" value="Methyltransf_1N"/>
    <property type="match status" value="1"/>
</dbReference>
<dbReference type="RefSeq" id="WP_132964537.1">
    <property type="nucleotide sequence ID" value="NZ_LEKL01000014.1"/>
</dbReference>
<dbReference type="EMBL" id="SMCP01000001">
    <property type="protein sequence ID" value="TCV89915.1"/>
    <property type="molecule type" value="Genomic_DNA"/>
</dbReference>
<proteinExistence type="inferred from homology"/>
<organism evidence="12 14">
    <name type="scientific">Testudinibacter aquarius</name>
    <dbReference type="NCBI Taxonomy" id="1524974"/>
    <lineage>
        <taxon>Bacteria</taxon>
        <taxon>Pseudomonadati</taxon>
        <taxon>Pseudomonadota</taxon>
        <taxon>Gammaproteobacteria</taxon>
        <taxon>Pasteurellales</taxon>
        <taxon>Pasteurellaceae</taxon>
        <taxon>Testudinibacter</taxon>
    </lineage>
</organism>
<feature type="active site" description="Nucleophile; methyl group acceptor" evidence="9">
    <location>
        <position position="133"/>
    </location>
</feature>
<reference evidence="13 15" key="2">
    <citation type="submission" date="2019-05" db="EMBL/GenBank/DDBJ databases">
        <title>Pasteurellaceae isolates from reptiles.</title>
        <authorList>
            <person name="Bojesen A.M."/>
            <person name="Lund E."/>
        </authorList>
    </citation>
    <scope>NUCLEOTIDE SEQUENCE [LARGE SCALE GENOMIC DNA]</scope>
    <source>
        <strain evidence="13 15">ELNT2x</strain>
    </source>
</reference>
<evidence type="ECO:0000313" key="13">
    <source>
        <dbReference type="EMBL" id="TNG91494.1"/>
    </source>
</evidence>
<feature type="domain" description="Methylguanine DNA methyltransferase ribonuclease-like" evidence="11">
    <location>
        <begin position="7"/>
        <end position="78"/>
    </location>
</feature>
<feature type="domain" description="Methylated-DNA-[protein]-cysteine S-methyltransferase DNA binding" evidence="10">
    <location>
        <begin position="82"/>
        <end position="161"/>
    </location>
</feature>
<dbReference type="Pfam" id="PF01035">
    <property type="entry name" value="DNA_binding_1"/>
    <property type="match status" value="1"/>
</dbReference>
<dbReference type="InterPro" id="IPR001497">
    <property type="entry name" value="MethylDNA_cys_MeTrfase_AS"/>
</dbReference>
<dbReference type="InterPro" id="IPR023546">
    <property type="entry name" value="MGMT"/>
</dbReference>
<dbReference type="GO" id="GO:0005737">
    <property type="term" value="C:cytoplasm"/>
    <property type="evidence" value="ECO:0007669"/>
    <property type="project" value="UniProtKB-SubCell"/>
</dbReference>
<reference evidence="12 14" key="1">
    <citation type="submission" date="2019-03" db="EMBL/GenBank/DDBJ databases">
        <title>Genomic Encyclopedia of Type Strains, Phase IV (KMG-IV): sequencing the most valuable type-strain genomes for metagenomic binning, comparative biology and taxonomic classification.</title>
        <authorList>
            <person name="Goeker M."/>
        </authorList>
    </citation>
    <scope>NUCLEOTIDE SEQUENCE [LARGE SCALE GENOMIC DNA]</scope>
    <source>
        <strain evidence="12 14">DSM 28140</strain>
    </source>
</reference>
<comment type="subcellular location">
    <subcellularLocation>
        <location evidence="9">Cytoplasm</location>
    </subcellularLocation>
</comment>
<evidence type="ECO:0000313" key="14">
    <source>
        <dbReference type="Proteomes" id="UP000294619"/>
    </source>
</evidence>
<dbReference type="GO" id="GO:0006307">
    <property type="term" value="P:DNA alkylation repair"/>
    <property type="evidence" value="ECO:0007669"/>
    <property type="project" value="UniProtKB-UniRule"/>
</dbReference>
<dbReference type="InterPro" id="IPR036631">
    <property type="entry name" value="MGMT_N_sf"/>
</dbReference>
<dbReference type="SUPFAM" id="SSF46767">
    <property type="entry name" value="Methylated DNA-protein cysteine methyltransferase, C-terminal domain"/>
    <property type="match status" value="1"/>
</dbReference>
<evidence type="ECO:0000259" key="11">
    <source>
        <dbReference type="Pfam" id="PF02870"/>
    </source>
</evidence>
<dbReference type="InterPro" id="IPR008332">
    <property type="entry name" value="MethylG_MeTrfase_N"/>
</dbReference>
<dbReference type="EMBL" id="VDGV01000062">
    <property type="protein sequence ID" value="TNG91494.1"/>
    <property type="molecule type" value="Genomic_DNA"/>
</dbReference>
<evidence type="ECO:0000313" key="15">
    <source>
        <dbReference type="Proteomes" id="UP000305526"/>
    </source>
</evidence>
<name>A0A4R3YBU8_9PAST</name>
<dbReference type="InterPro" id="IPR036217">
    <property type="entry name" value="MethylDNA_cys_MeTrfase_DNAb"/>
</dbReference>
<evidence type="ECO:0000256" key="8">
    <source>
        <dbReference type="ARBA" id="ARBA00049348"/>
    </source>
</evidence>
<dbReference type="PANTHER" id="PTHR10815">
    <property type="entry name" value="METHYLATED-DNA--PROTEIN-CYSTEINE METHYLTRANSFERASE"/>
    <property type="match status" value="1"/>
</dbReference>
<comment type="similarity">
    <text evidence="2 9">Belongs to the MGMT family.</text>
</comment>
<evidence type="ECO:0000256" key="7">
    <source>
        <dbReference type="ARBA" id="ARBA00023204"/>
    </source>
</evidence>
<comment type="caution">
    <text evidence="12">The sequence shown here is derived from an EMBL/GenBank/DDBJ whole genome shotgun (WGS) entry which is preliminary data.</text>
</comment>
<dbReference type="GO" id="GO:0032259">
    <property type="term" value="P:methylation"/>
    <property type="evidence" value="ECO:0007669"/>
    <property type="project" value="UniProtKB-KW"/>
</dbReference>
<dbReference type="PROSITE" id="PS00374">
    <property type="entry name" value="MGMT"/>
    <property type="match status" value="1"/>
</dbReference>
<keyword evidence="7 9" id="KW-0234">DNA repair</keyword>
<comment type="catalytic activity">
    <reaction evidence="8 9">
        <text>a 6-O-methyl-2'-deoxyguanosine in DNA + L-cysteinyl-[protein] = S-methyl-L-cysteinyl-[protein] + a 2'-deoxyguanosine in DNA</text>
        <dbReference type="Rhea" id="RHEA:24000"/>
        <dbReference type="Rhea" id="RHEA-COMP:10131"/>
        <dbReference type="Rhea" id="RHEA-COMP:10132"/>
        <dbReference type="Rhea" id="RHEA-COMP:11367"/>
        <dbReference type="Rhea" id="RHEA-COMP:11368"/>
        <dbReference type="ChEBI" id="CHEBI:29950"/>
        <dbReference type="ChEBI" id="CHEBI:82612"/>
        <dbReference type="ChEBI" id="CHEBI:85445"/>
        <dbReference type="ChEBI" id="CHEBI:85448"/>
        <dbReference type="EC" id="2.1.1.63"/>
    </reaction>
</comment>
<protein>
    <recommendedName>
        <fullName evidence="9">Methylated-DNA--protein-cysteine methyltransferase</fullName>
        <ecNumber evidence="9">2.1.1.63</ecNumber>
    </recommendedName>
    <alternativeName>
        <fullName evidence="9">6-O-methylguanine-DNA methyltransferase</fullName>
        <shortName evidence="9">MGMT</shortName>
    </alternativeName>
    <alternativeName>
        <fullName evidence="9">O-6-methylguanine-DNA-alkyltransferase</fullName>
    </alternativeName>
</protein>
<dbReference type="Proteomes" id="UP000305526">
    <property type="component" value="Unassembled WGS sequence"/>
</dbReference>
<dbReference type="SUPFAM" id="SSF53155">
    <property type="entry name" value="Methylated DNA-protein cysteine methyltransferase domain"/>
    <property type="match status" value="1"/>
</dbReference>
<dbReference type="Gene3D" id="3.30.160.70">
    <property type="entry name" value="Methylated DNA-protein cysteine methyltransferase domain"/>
    <property type="match status" value="1"/>
</dbReference>
<keyword evidence="6 9" id="KW-0227">DNA damage</keyword>
<dbReference type="HAMAP" id="MF_00772">
    <property type="entry name" value="OGT"/>
    <property type="match status" value="1"/>
</dbReference>
<evidence type="ECO:0000256" key="3">
    <source>
        <dbReference type="ARBA" id="ARBA00022490"/>
    </source>
</evidence>
<dbReference type="AlphaFoldDB" id="A0A4R3YBU8"/>
<dbReference type="GO" id="GO:0003908">
    <property type="term" value="F:methylated-DNA-[protein]-cysteine S-methyltransferase activity"/>
    <property type="evidence" value="ECO:0007669"/>
    <property type="project" value="UniProtKB-UniRule"/>
</dbReference>
<evidence type="ECO:0000256" key="9">
    <source>
        <dbReference type="HAMAP-Rule" id="MF_00772"/>
    </source>
</evidence>
<dbReference type="NCBIfam" id="TIGR00589">
    <property type="entry name" value="ogt"/>
    <property type="match status" value="1"/>
</dbReference>
<evidence type="ECO:0000256" key="6">
    <source>
        <dbReference type="ARBA" id="ARBA00022763"/>
    </source>
</evidence>
<evidence type="ECO:0000256" key="1">
    <source>
        <dbReference type="ARBA" id="ARBA00001286"/>
    </source>
</evidence>
<evidence type="ECO:0000259" key="10">
    <source>
        <dbReference type="Pfam" id="PF01035"/>
    </source>
</evidence>
<accession>A0A4R3YBU8</accession>
<keyword evidence="15" id="KW-1185">Reference proteome</keyword>
<sequence length="179" mass="20018">MTNTNTIYYCFHPSPVGKLLLLVKNNALIGIEFEKEQHPIQAAWQQSDTQPVLFATKMALDRYFNGEKEHFSDIPLAPQGTPFQQQVWQALLAIPYGQFSSYGELAQQIGNPKAVRAVGGAVGRNPISIIIPCHRILAKNSALTGFGGGLPAKRYLLQQENIAYLDRGIEYVKEKLQRY</sequence>
<gene>
    <name evidence="12" type="ORF">EDC16_101225</name>
    <name evidence="13" type="ORF">FHQ21_07460</name>
</gene>
<dbReference type="CDD" id="cd06445">
    <property type="entry name" value="ATase"/>
    <property type="match status" value="1"/>
</dbReference>
<keyword evidence="3 9" id="KW-0963">Cytoplasm</keyword>
<evidence type="ECO:0000256" key="5">
    <source>
        <dbReference type="ARBA" id="ARBA00022679"/>
    </source>
</evidence>
<comment type="function">
    <text evidence="9">Involved in the cellular defense against the biological effects of O6-methylguanine (O6-MeG) and O4-methylthymine (O4-MeT) in DNA. Repairs the methylated nucleobase in DNA by stoichiometrically transferring the methyl group to a cysteine residue in the enzyme. This is a suicide reaction: the enzyme is irreversibly inactivated.</text>
</comment>
<evidence type="ECO:0000256" key="4">
    <source>
        <dbReference type="ARBA" id="ARBA00022603"/>
    </source>
</evidence>
<keyword evidence="4 9" id="KW-0489">Methyltransferase</keyword>
<comment type="miscellaneous">
    <text evidence="9">This enzyme catalyzes only one turnover and therefore is not strictly catalytic. According to one definition, an enzyme is a biocatalyst that acts repeatedly and over many reaction cycles.</text>
</comment>
<dbReference type="Proteomes" id="UP000294619">
    <property type="component" value="Unassembled WGS sequence"/>
</dbReference>
<dbReference type="InterPro" id="IPR036388">
    <property type="entry name" value="WH-like_DNA-bd_sf"/>
</dbReference>